<organism evidence="2 3">
    <name type="scientific">Micavibrio aeruginosavorus</name>
    <dbReference type="NCBI Taxonomy" id="349221"/>
    <lineage>
        <taxon>Bacteria</taxon>
        <taxon>Pseudomonadati</taxon>
        <taxon>Bdellovibrionota</taxon>
        <taxon>Bdellovibrionia</taxon>
        <taxon>Bdellovibrionales</taxon>
        <taxon>Pseudobdellovibrionaceae</taxon>
        <taxon>Micavibrio</taxon>
    </lineage>
</organism>
<name>A0A2W5FMJ1_9BACT</name>
<sequence>MPEIIINGPSGRIEARYSHSKTPNAPLALILHPFPDRGGTMNHKIPYTLYQTFVAQGFSTLRFNFRGVGMSQGIYDKGEGELSDAAAALDWMQALNINAPYVWIAGYNFGAWIGMQLLMRRPEIKGFVSVCPPANEIDFSFLAPCPQSGLIIQGNKDNIVPEPAVSKLVEKLNAQKGISVDYRVIDGANHFYNEHTDMLSEHVHDYLNMRGVGVKPVALQGLLAKPEEAPAEKAARKKKAA</sequence>
<dbReference type="Gene3D" id="3.40.50.1820">
    <property type="entry name" value="alpha/beta hydrolase"/>
    <property type="match status" value="1"/>
</dbReference>
<evidence type="ECO:0000259" key="1">
    <source>
        <dbReference type="Pfam" id="PF00561"/>
    </source>
</evidence>
<keyword evidence="2" id="KW-0378">Hydrolase</keyword>
<comment type="caution">
    <text evidence="2">The sequence shown here is derived from an EMBL/GenBank/DDBJ whole genome shotgun (WGS) entry which is preliminary data.</text>
</comment>
<dbReference type="PANTHER" id="PTHR42103">
    <property type="entry name" value="ALPHA/BETA-HYDROLASES SUPERFAMILY PROTEIN"/>
    <property type="match status" value="1"/>
</dbReference>
<feature type="domain" description="AB hydrolase-1" evidence="1">
    <location>
        <begin position="29"/>
        <end position="137"/>
    </location>
</feature>
<gene>
    <name evidence="2" type="ORF">DI586_04490</name>
</gene>
<proteinExistence type="predicted"/>
<accession>A0A2W5FMJ1</accession>
<dbReference type="InterPro" id="IPR029058">
    <property type="entry name" value="AB_hydrolase_fold"/>
</dbReference>
<reference evidence="2 3" key="1">
    <citation type="submission" date="2017-08" db="EMBL/GenBank/DDBJ databases">
        <title>Infants hospitalized years apart are colonized by the same room-sourced microbial strains.</title>
        <authorList>
            <person name="Brooks B."/>
            <person name="Olm M.R."/>
            <person name="Firek B.A."/>
            <person name="Baker R."/>
            <person name="Thomas B.C."/>
            <person name="Morowitz M.J."/>
            <person name="Banfield J.F."/>
        </authorList>
    </citation>
    <scope>NUCLEOTIDE SEQUENCE [LARGE SCALE GENOMIC DNA]</scope>
    <source>
        <strain evidence="2">S2_006_000_R2_64</strain>
    </source>
</reference>
<dbReference type="GO" id="GO:0016787">
    <property type="term" value="F:hydrolase activity"/>
    <property type="evidence" value="ECO:0007669"/>
    <property type="project" value="UniProtKB-KW"/>
</dbReference>
<evidence type="ECO:0000313" key="3">
    <source>
        <dbReference type="Proteomes" id="UP000249739"/>
    </source>
</evidence>
<dbReference type="Proteomes" id="UP000249739">
    <property type="component" value="Unassembled WGS sequence"/>
</dbReference>
<dbReference type="AlphaFoldDB" id="A0A2W5FMJ1"/>
<dbReference type="PANTHER" id="PTHR42103:SF2">
    <property type="entry name" value="AB HYDROLASE-1 DOMAIN-CONTAINING PROTEIN"/>
    <property type="match status" value="1"/>
</dbReference>
<dbReference type="InterPro" id="IPR000073">
    <property type="entry name" value="AB_hydrolase_1"/>
</dbReference>
<evidence type="ECO:0000313" key="2">
    <source>
        <dbReference type="EMBL" id="PZP56198.1"/>
    </source>
</evidence>
<dbReference type="SUPFAM" id="SSF53474">
    <property type="entry name" value="alpha/beta-Hydrolases"/>
    <property type="match status" value="1"/>
</dbReference>
<dbReference type="Pfam" id="PF00561">
    <property type="entry name" value="Abhydrolase_1"/>
    <property type="match status" value="1"/>
</dbReference>
<protein>
    <submittedName>
        <fullName evidence="2">Alpha/beta hydrolase</fullName>
    </submittedName>
</protein>
<dbReference type="EMBL" id="QFOT01000034">
    <property type="protein sequence ID" value="PZP56198.1"/>
    <property type="molecule type" value="Genomic_DNA"/>
</dbReference>